<reference evidence="2 3" key="1">
    <citation type="journal article" date="2019" name="Genome Biol. Evol.">
        <title>Day and night: Metabolic profiles and evolutionary relationships of six axenic non-marine cyanobacteria.</title>
        <authorList>
            <person name="Will S.E."/>
            <person name="Henke P."/>
            <person name="Boedeker C."/>
            <person name="Huang S."/>
            <person name="Brinkmann H."/>
            <person name="Rohde M."/>
            <person name="Jarek M."/>
            <person name="Friedl T."/>
            <person name="Seufert S."/>
            <person name="Schumacher M."/>
            <person name="Overmann J."/>
            <person name="Neumann-Schaal M."/>
            <person name="Petersen J."/>
        </authorList>
    </citation>
    <scope>NUCLEOTIDE SEQUENCE [LARGE SCALE GENOMIC DNA]</scope>
    <source>
        <strain evidence="2 3">SAG 1403-4b</strain>
    </source>
</reference>
<feature type="transmembrane region" description="Helical" evidence="1">
    <location>
        <begin position="98"/>
        <end position="118"/>
    </location>
</feature>
<evidence type="ECO:0000256" key="1">
    <source>
        <dbReference type="SAM" id="Phobius"/>
    </source>
</evidence>
<gene>
    <name evidence="2" type="ORF">DSM107003_39320</name>
</gene>
<dbReference type="Proteomes" id="UP000276103">
    <property type="component" value="Unassembled WGS sequence"/>
</dbReference>
<name>A0A433UJM2_ANAVA</name>
<evidence type="ECO:0000313" key="2">
    <source>
        <dbReference type="EMBL" id="RUS94045.1"/>
    </source>
</evidence>
<proteinExistence type="predicted"/>
<protein>
    <submittedName>
        <fullName evidence="2">Uncharacterized protein</fullName>
    </submittedName>
</protein>
<organism evidence="2 3">
    <name type="scientific">Trichormus variabilis SAG 1403-4b</name>
    <dbReference type="NCBI Taxonomy" id="447716"/>
    <lineage>
        <taxon>Bacteria</taxon>
        <taxon>Bacillati</taxon>
        <taxon>Cyanobacteriota</taxon>
        <taxon>Cyanophyceae</taxon>
        <taxon>Nostocales</taxon>
        <taxon>Nostocaceae</taxon>
        <taxon>Trichormus</taxon>
    </lineage>
</organism>
<feature type="transmembrane region" description="Helical" evidence="1">
    <location>
        <begin position="66"/>
        <end position="86"/>
    </location>
</feature>
<keyword evidence="1" id="KW-0472">Membrane</keyword>
<dbReference type="EMBL" id="RSCM01000015">
    <property type="protein sequence ID" value="RUS94045.1"/>
    <property type="molecule type" value="Genomic_DNA"/>
</dbReference>
<comment type="caution">
    <text evidence="2">The sequence shown here is derived from an EMBL/GenBank/DDBJ whole genome shotgun (WGS) entry which is preliminary data.</text>
</comment>
<dbReference type="AlphaFoldDB" id="A0A433UJM2"/>
<keyword evidence="1" id="KW-1133">Transmembrane helix</keyword>
<feature type="transmembrane region" description="Helical" evidence="1">
    <location>
        <begin position="198"/>
        <end position="217"/>
    </location>
</feature>
<feature type="transmembrane region" description="Helical" evidence="1">
    <location>
        <begin position="168"/>
        <end position="191"/>
    </location>
</feature>
<keyword evidence="1" id="KW-0812">Transmembrane</keyword>
<feature type="transmembrane region" description="Helical" evidence="1">
    <location>
        <begin position="130"/>
        <end position="148"/>
    </location>
</feature>
<accession>A0A433UJM2</accession>
<evidence type="ECO:0000313" key="3">
    <source>
        <dbReference type="Proteomes" id="UP000276103"/>
    </source>
</evidence>
<keyword evidence="3" id="KW-1185">Reference proteome</keyword>
<feature type="transmembrane region" description="Helical" evidence="1">
    <location>
        <begin position="237"/>
        <end position="258"/>
    </location>
</feature>
<feature type="transmembrane region" description="Helical" evidence="1">
    <location>
        <begin position="30"/>
        <end position="54"/>
    </location>
</feature>
<sequence>MGWALLALLFFLLFSAKIPGQNGTEIREDWYVVGTNIFEAAAYLGAGVLCLRNWQSSQIVSSRKVWLLIGLGMVAYCIGGIFFGYVEVILGQDPEVSLGDVFFVLSYLFLGIGMALALFSRRIHLEKWQWLIVASVGGIGSFVAWWISQQKKAPSVELDAIVQQLAFVLNWFYVVSDLLLLIIATIMLLAFWGGKVSLSWRMIAAAAFSLYIADMWFKYATNYLPDYQSGDILEVFWVFSGVLFGMGAALEYEASLSLKRRTSGRKRT</sequence>